<protein>
    <submittedName>
        <fullName evidence="1">Uncharacterized protein</fullName>
    </submittedName>
</protein>
<evidence type="ECO:0000313" key="2">
    <source>
        <dbReference type="Proteomes" id="UP001732700"/>
    </source>
</evidence>
<name>A0ACD6ATW4_AVESA</name>
<sequence>MVQDGCFVEWRDIIADAARKGFAGGVPFQWNSHKILTEHLRQEWLEKLQKRRSMPRPTGNRRAPKTPEQRRKIAEAIAAKWLDQEYRERVCSAINSYHGTSAGSKVPRKPRTPRGPGAKSEAVKRKPLKNRAVTLENSHVKNATIKRKKSTTPYKDPMAGEKLEMITKIRAQRTSLEIEKKEAIKRARDAVAFAKQHGFVRVICESDCAELVNLWRGRKTQRSALAPMFSEIDEMSSSFELFEFSFVGRNANKVAHECARYACTHVESRSWDEPQIS</sequence>
<proteinExistence type="predicted"/>
<evidence type="ECO:0000313" key="1">
    <source>
        <dbReference type="EnsemblPlants" id="AVESA.00010b.r2.UnG1449140.1.CDS"/>
    </source>
</evidence>
<accession>A0ACD6ATW4</accession>
<organism evidence="1 2">
    <name type="scientific">Avena sativa</name>
    <name type="common">Oat</name>
    <dbReference type="NCBI Taxonomy" id="4498"/>
    <lineage>
        <taxon>Eukaryota</taxon>
        <taxon>Viridiplantae</taxon>
        <taxon>Streptophyta</taxon>
        <taxon>Embryophyta</taxon>
        <taxon>Tracheophyta</taxon>
        <taxon>Spermatophyta</taxon>
        <taxon>Magnoliopsida</taxon>
        <taxon>Liliopsida</taxon>
        <taxon>Poales</taxon>
        <taxon>Poaceae</taxon>
        <taxon>BOP clade</taxon>
        <taxon>Pooideae</taxon>
        <taxon>Poodae</taxon>
        <taxon>Poeae</taxon>
        <taxon>Poeae Chloroplast Group 1 (Aveneae type)</taxon>
        <taxon>Aveninae</taxon>
        <taxon>Avena</taxon>
    </lineage>
</organism>
<keyword evidence="2" id="KW-1185">Reference proteome</keyword>
<dbReference type="Proteomes" id="UP001732700">
    <property type="component" value="Unassembled WGS sequence"/>
</dbReference>
<dbReference type="EnsemblPlants" id="AVESA.00010b.r2.UnG1449140.1">
    <property type="protein sequence ID" value="AVESA.00010b.r2.UnG1449140.1.CDS"/>
    <property type="gene ID" value="AVESA.00010b.r2.UnG1449140"/>
</dbReference>
<reference evidence="1" key="1">
    <citation type="submission" date="2025-09" db="UniProtKB">
        <authorList>
            <consortium name="EnsemblPlants"/>
        </authorList>
    </citation>
    <scope>IDENTIFICATION</scope>
</reference>